<name>A0A5M6ZDC5_9PROT</name>
<feature type="signal peptide" evidence="1">
    <location>
        <begin position="1"/>
        <end position="24"/>
    </location>
</feature>
<dbReference type="RefSeq" id="WP_150023461.1">
    <property type="nucleotide sequence ID" value="NZ_VWOJ01000003.1"/>
</dbReference>
<evidence type="ECO:0000313" key="2">
    <source>
        <dbReference type="EMBL" id="KAA5802210.1"/>
    </source>
</evidence>
<keyword evidence="3" id="KW-1185">Reference proteome</keyword>
<evidence type="ECO:0000256" key="1">
    <source>
        <dbReference type="SAM" id="SignalP"/>
    </source>
</evidence>
<keyword evidence="1" id="KW-0732">Signal</keyword>
<feature type="chain" id="PRO_5024451881" evidence="1">
    <location>
        <begin position="25"/>
        <end position="112"/>
    </location>
</feature>
<dbReference type="EMBL" id="VWOJ01000003">
    <property type="protein sequence ID" value="KAA5802210.1"/>
    <property type="molecule type" value="Genomic_DNA"/>
</dbReference>
<proteinExistence type="predicted"/>
<evidence type="ECO:0000313" key="3">
    <source>
        <dbReference type="Proteomes" id="UP000325122"/>
    </source>
</evidence>
<sequence length="112" mass="11862">MDTPTKSILFGAASALFLASASYASPAGQAFEVTGAEASHTLFFDAEGGYTKQTDEGAKVGAWTLEDEVLCLIPADDPEPRCGGWVDLEVGESTISTEWSRDGSEVTILRIE</sequence>
<comment type="caution">
    <text evidence="2">The sequence shown here is derived from an EMBL/GenBank/DDBJ whole genome shotgun (WGS) entry which is preliminary data.</text>
</comment>
<protein>
    <submittedName>
        <fullName evidence="2">Uncharacterized protein</fullName>
    </submittedName>
</protein>
<gene>
    <name evidence="2" type="ORF">F1654_10240</name>
</gene>
<reference evidence="2 3" key="1">
    <citation type="submission" date="2019-09" db="EMBL/GenBank/DDBJ databases">
        <authorList>
            <person name="Kevbrin V."/>
            <person name="Grouzdev D.S."/>
        </authorList>
    </citation>
    <scope>NUCLEOTIDE SEQUENCE [LARGE SCALE GENOMIC DNA]</scope>
    <source>
        <strain evidence="2 3">G-192</strain>
    </source>
</reference>
<dbReference type="AlphaFoldDB" id="A0A5M6ZDC5"/>
<dbReference type="Proteomes" id="UP000325122">
    <property type="component" value="Unassembled WGS sequence"/>
</dbReference>
<accession>A0A5M6ZDC5</accession>
<organism evidence="2 3">
    <name type="scientific">Alkalicaulis satelles</name>
    <dbReference type="NCBI Taxonomy" id="2609175"/>
    <lineage>
        <taxon>Bacteria</taxon>
        <taxon>Pseudomonadati</taxon>
        <taxon>Pseudomonadota</taxon>
        <taxon>Alphaproteobacteria</taxon>
        <taxon>Maricaulales</taxon>
        <taxon>Maricaulaceae</taxon>
        <taxon>Alkalicaulis</taxon>
    </lineage>
</organism>